<keyword evidence="2" id="KW-0813">Transport</keyword>
<dbReference type="InterPro" id="IPR013099">
    <property type="entry name" value="K_chnl_dom"/>
</dbReference>
<evidence type="ECO:0000313" key="10">
    <source>
        <dbReference type="EMBL" id="KAF6038605.1"/>
    </source>
</evidence>
<organism evidence="10 11">
    <name type="scientific">Bugula neritina</name>
    <name type="common">Brown bryozoan</name>
    <name type="synonym">Sertularia neritina</name>
    <dbReference type="NCBI Taxonomy" id="10212"/>
    <lineage>
        <taxon>Eukaryota</taxon>
        <taxon>Metazoa</taxon>
        <taxon>Spiralia</taxon>
        <taxon>Lophotrochozoa</taxon>
        <taxon>Bryozoa</taxon>
        <taxon>Gymnolaemata</taxon>
        <taxon>Cheilostomatida</taxon>
        <taxon>Flustrina</taxon>
        <taxon>Buguloidea</taxon>
        <taxon>Bugulidae</taxon>
        <taxon>Bugula</taxon>
    </lineage>
</organism>
<keyword evidence="7" id="KW-0407">Ion channel</keyword>
<dbReference type="AlphaFoldDB" id="A0A7J7KK03"/>
<name>A0A7J7KK03_BUGNE</name>
<comment type="subcellular location">
    <subcellularLocation>
        <location evidence="1">Membrane</location>
        <topology evidence="1">Multi-pass membrane protein</topology>
    </subcellularLocation>
</comment>
<reference evidence="10" key="1">
    <citation type="submission" date="2020-06" db="EMBL/GenBank/DDBJ databases">
        <title>Draft genome of Bugula neritina, a colonial animal packing powerful symbionts and potential medicines.</title>
        <authorList>
            <person name="Rayko M."/>
        </authorList>
    </citation>
    <scope>NUCLEOTIDE SEQUENCE [LARGE SCALE GENOMIC DNA]</scope>
    <source>
        <strain evidence="10">Kwan_BN1</strain>
    </source>
</reference>
<dbReference type="PANTHER" id="PTHR11003:SF334">
    <property type="entry name" value="FI03418P"/>
    <property type="match status" value="1"/>
</dbReference>
<gene>
    <name evidence="10" type="ORF">EB796_003105</name>
</gene>
<proteinExistence type="predicted"/>
<protein>
    <recommendedName>
        <fullName evidence="9">Potassium channel domain-containing protein</fullName>
    </recommendedName>
</protein>
<dbReference type="GO" id="GO:0022841">
    <property type="term" value="F:potassium ion leak channel activity"/>
    <property type="evidence" value="ECO:0007669"/>
    <property type="project" value="TreeGrafter"/>
</dbReference>
<evidence type="ECO:0000256" key="1">
    <source>
        <dbReference type="ARBA" id="ARBA00004141"/>
    </source>
</evidence>
<keyword evidence="5" id="KW-0406">Ion transport</keyword>
<sequence>MVGYILSGAALFSQWEDNIGFVDGAYFCFITLTTIGFGDIVPGVYTGKGDWITQKDNMQSGGNALKLIICGVYLFFGLSLLAMCLDLMKEEVRANFLWLGYKTKLMSQKSSDEVIEDYVKQQTGG</sequence>
<evidence type="ECO:0000256" key="2">
    <source>
        <dbReference type="ARBA" id="ARBA00022448"/>
    </source>
</evidence>
<dbReference type="GO" id="GO:0005886">
    <property type="term" value="C:plasma membrane"/>
    <property type="evidence" value="ECO:0007669"/>
    <property type="project" value="TreeGrafter"/>
</dbReference>
<evidence type="ECO:0000256" key="7">
    <source>
        <dbReference type="ARBA" id="ARBA00023303"/>
    </source>
</evidence>
<keyword evidence="3 8" id="KW-0812">Transmembrane</keyword>
<feature type="domain" description="Potassium channel" evidence="9">
    <location>
        <begin position="2"/>
        <end position="89"/>
    </location>
</feature>
<evidence type="ECO:0000256" key="5">
    <source>
        <dbReference type="ARBA" id="ARBA00023065"/>
    </source>
</evidence>
<evidence type="ECO:0000313" key="11">
    <source>
        <dbReference type="Proteomes" id="UP000593567"/>
    </source>
</evidence>
<keyword evidence="4 8" id="KW-1133">Transmembrane helix</keyword>
<dbReference type="EMBL" id="VXIV02000393">
    <property type="protein sequence ID" value="KAF6038605.1"/>
    <property type="molecule type" value="Genomic_DNA"/>
</dbReference>
<dbReference type="InterPro" id="IPR003280">
    <property type="entry name" value="2pore_dom_K_chnl"/>
</dbReference>
<evidence type="ECO:0000256" key="8">
    <source>
        <dbReference type="SAM" id="Phobius"/>
    </source>
</evidence>
<dbReference type="SUPFAM" id="SSF81324">
    <property type="entry name" value="Voltage-gated potassium channels"/>
    <property type="match status" value="1"/>
</dbReference>
<feature type="transmembrane region" description="Helical" evidence="8">
    <location>
        <begin position="67"/>
        <end position="88"/>
    </location>
</feature>
<evidence type="ECO:0000256" key="6">
    <source>
        <dbReference type="ARBA" id="ARBA00023136"/>
    </source>
</evidence>
<evidence type="ECO:0000259" key="9">
    <source>
        <dbReference type="Pfam" id="PF07885"/>
    </source>
</evidence>
<evidence type="ECO:0000256" key="3">
    <source>
        <dbReference type="ARBA" id="ARBA00022692"/>
    </source>
</evidence>
<keyword evidence="6 8" id="KW-0472">Membrane</keyword>
<dbReference type="Pfam" id="PF07885">
    <property type="entry name" value="Ion_trans_2"/>
    <property type="match status" value="1"/>
</dbReference>
<dbReference type="GO" id="GO:0030322">
    <property type="term" value="P:stabilization of membrane potential"/>
    <property type="evidence" value="ECO:0007669"/>
    <property type="project" value="TreeGrafter"/>
</dbReference>
<dbReference type="Proteomes" id="UP000593567">
    <property type="component" value="Unassembled WGS sequence"/>
</dbReference>
<dbReference type="OrthoDB" id="297496at2759"/>
<dbReference type="Gene3D" id="1.10.287.70">
    <property type="match status" value="1"/>
</dbReference>
<comment type="caution">
    <text evidence="10">The sequence shown here is derived from an EMBL/GenBank/DDBJ whole genome shotgun (WGS) entry which is preliminary data.</text>
</comment>
<accession>A0A7J7KK03</accession>
<dbReference type="PANTHER" id="PTHR11003">
    <property type="entry name" value="POTASSIUM CHANNEL, SUBFAMILY K"/>
    <property type="match status" value="1"/>
</dbReference>
<dbReference type="GO" id="GO:0015271">
    <property type="term" value="F:outward rectifier potassium channel activity"/>
    <property type="evidence" value="ECO:0007669"/>
    <property type="project" value="TreeGrafter"/>
</dbReference>
<feature type="transmembrane region" description="Helical" evidence="8">
    <location>
        <begin position="24"/>
        <end position="46"/>
    </location>
</feature>
<keyword evidence="11" id="KW-1185">Reference proteome</keyword>
<evidence type="ECO:0000256" key="4">
    <source>
        <dbReference type="ARBA" id="ARBA00022989"/>
    </source>
</evidence>